<keyword evidence="2" id="KW-1185">Reference proteome</keyword>
<dbReference type="EMBL" id="BAABRO010000001">
    <property type="protein sequence ID" value="GAA5504582.1"/>
    <property type="molecule type" value="Genomic_DNA"/>
</dbReference>
<evidence type="ECO:0000313" key="1">
    <source>
        <dbReference type="EMBL" id="GAA5504582.1"/>
    </source>
</evidence>
<proteinExistence type="predicted"/>
<name>A0ABP9VH96_9BACT</name>
<evidence type="ECO:0000313" key="2">
    <source>
        <dbReference type="Proteomes" id="UP001416858"/>
    </source>
</evidence>
<protein>
    <submittedName>
        <fullName evidence="1">Uncharacterized protein</fullName>
    </submittedName>
</protein>
<reference evidence="1 2" key="1">
    <citation type="submission" date="2024-02" db="EMBL/GenBank/DDBJ databases">
        <title>Rhodopirellula caenicola NBRC 110016.</title>
        <authorList>
            <person name="Ichikawa N."/>
            <person name="Katano-Makiyama Y."/>
            <person name="Hidaka K."/>
        </authorList>
    </citation>
    <scope>NUCLEOTIDE SEQUENCE [LARGE SCALE GENOMIC DNA]</scope>
    <source>
        <strain evidence="1 2">NBRC 110016</strain>
    </source>
</reference>
<sequence>MQRSGVAIENAEQYLDSPINVVLVGSGRWLNFVANMSPPSLTVSEDFYQSNASALDKAFAPFPIRIPRTLGSSKLYRFLVPLHRYQIVDFDSAELDYFDDIREPKYARRVLRWVVNPCQVPDLQVFSDRMGLTVVTEDFASRLKHASGIKLIRLKQLHEPLLGT</sequence>
<accession>A0ABP9VH96</accession>
<dbReference type="Proteomes" id="UP001416858">
    <property type="component" value="Unassembled WGS sequence"/>
</dbReference>
<dbReference type="RefSeq" id="WP_345681619.1">
    <property type="nucleotide sequence ID" value="NZ_BAABRO010000001.1"/>
</dbReference>
<organism evidence="1 2">
    <name type="scientific">Novipirellula caenicola</name>
    <dbReference type="NCBI Taxonomy" id="1536901"/>
    <lineage>
        <taxon>Bacteria</taxon>
        <taxon>Pseudomonadati</taxon>
        <taxon>Planctomycetota</taxon>
        <taxon>Planctomycetia</taxon>
        <taxon>Pirellulales</taxon>
        <taxon>Pirellulaceae</taxon>
        <taxon>Novipirellula</taxon>
    </lineage>
</organism>
<gene>
    <name evidence="1" type="ORF">Rcae01_00021</name>
</gene>
<comment type="caution">
    <text evidence="1">The sequence shown here is derived from an EMBL/GenBank/DDBJ whole genome shotgun (WGS) entry which is preliminary data.</text>
</comment>